<evidence type="ECO:0000256" key="2">
    <source>
        <dbReference type="PIRSR" id="PIRSR000097-2"/>
    </source>
</evidence>
<dbReference type="AlphaFoldDB" id="A0A6A4HTL0"/>
<feature type="binding site" evidence="2">
    <location>
        <position position="176"/>
    </location>
    <ligand>
        <name>substrate</name>
    </ligand>
</feature>
<evidence type="ECO:0000256" key="1">
    <source>
        <dbReference type="PIRSR" id="PIRSR000097-1"/>
    </source>
</evidence>
<dbReference type="PANTHER" id="PTHR43827">
    <property type="entry name" value="2,5-DIKETO-D-GLUCONIC ACID REDUCTASE"/>
    <property type="match status" value="1"/>
</dbReference>
<evidence type="ECO:0000256" key="3">
    <source>
        <dbReference type="PIRSR" id="PIRSR000097-3"/>
    </source>
</evidence>
<proteinExistence type="predicted"/>
<feature type="domain" description="NADP-dependent oxidoreductase" evidence="4">
    <location>
        <begin position="115"/>
        <end position="264"/>
    </location>
</feature>
<dbReference type="InterPro" id="IPR023210">
    <property type="entry name" value="NADP_OxRdtase_dom"/>
</dbReference>
<evidence type="ECO:0000313" key="5">
    <source>
        <dbReference type="EMBL" id="KAE9401283.1"/>
    </source>
</evidence>
<dbReference type="Pfam" id="PF00248">
    <property type="entry name" value="Aldo_ket_red"/>
    <property type="match status" value="1"/>
</dbReference>
<dbReference type="PIRSF" id="PIRSF000097">
    <property type="entry name" value="AKR"/>
    <property type="match status" value="1"/>
</dbReference>
<sequence length="346" mass="38580">MASLSLKSCIPLRDGAQIPILGFGTYELDGKDAYNAVTWALEVTSCSKAKIQLDTARLTPHIFQGRLSPHRELLSSIFSIYSVLLPDSRTLPVFLRVLVNVLYLLILDSISIEWYENERECGKAILDFCHKNNMPRSSVFYTTKLKYNNGYEGVTRSIKKSVDECGLGFIDLYLIHGPIGGKDARLESWRAICEAQKSGKLKSIGISTFGIRHMQEIVDFSASAGLPLPSVHQIDLHPFQVRSGIVEFSKAHGITSLGMGATSSWASVQASEYRKSIAKNTARIQLISYSATPYRRDYVAIPKTSSRQRVVSNAQIFDFELEEAEIQDLDNLDEGLVTDWDPTDCD</sequence>
<keyword evidence="6" id="KW-1185">Reference proteome</keyword>
<protein>
    <submittedName>
        <fullName evidence="5">Aldo/keto reductase</fullName>
    </submittedName>
</protein>
<organism evidence="5 6">
    <name type="scientific">Gymnopus androsaceus JB14</name>
    <dbReference type="NCBI Taxonomy" id="1447944"/>
    <lineage>
        <taxon>Eukaryota</taxon>
        <taxon>Fungi</taxon>
        <taxon>Dikarya</taxon>
        <taxon>Basidiomycota</taxon>
        <taxon>Agaricomycotina</taxon>
        <taxon>Agaricomycetes</taxon>
        <taxon>Agaricomycetidae</taxon>
        <taxon>Agaricales</taxon>
        <taxon>Marasmiineae</taxon>
        <taxon>Omphalotaceae</taxon>
        <taxon>Gymnopus</taxon>
    </lineage>
</organism>
<name>A0A6A4HTL0_9AGAR</name>
<evidence type="ECO:0000313" key="6">
    <source>
        <dbReference type="Proteomes" id="UP000799118"/>
    </source>
</evidence>
<feature type="site" description="Lowers pKa of active site Tyr" evidence="3">
    <location>
        <position position="144"/>
    </location>
</feature>
<dbReference type="Proteomes" id="UP000799118">
    <property type="component" value="Unassembled WGS sequence"/>
</dbReference>
<accession>A0A6A4HTL0</accession>
<dbReference type="PRINTS" id="PR00069">
    <property type="entry name" value="ALDKETRDTASE"/>
</dbReference>
<dbReference type="InterPro" id="IPR036812">
    <property type="entry name" value="NAD(P)_OxRdtase_dom_sf"/>
</dbReference>
<dbReference type="GO" id="GO:0016491">
    <property type="term" value="F:oxidoreductase activity"/>
    <property type="evidence" value="ECO:0007669"/>
    <property type="project" value="InterPro"/>
</dbReference>
<dbReference type="PANTHER" id="PTHR43827:SF13">
    <property type="entry name" value="ALDO_KETO REDUCTASE FAMILY PROTEIN"/>
    <property type="match status" value="1"/>
</dbReference>
<dbReference type="OrthoDB" id="416253at2759"/>
<dbReference type="CDD" id="cd19071">
    <property type="entry name" value="AKR_AKR1-5-like"/>
    <property type="match status" value="1"/>
</dbReference>
<dbReference type="SUPFAM" id="SSF51430">
    <property type="entry name" value="NAD(P)-linked oxidoreductase"/>
    <property type="match status" value="1"/>
</dbReference>
<dbReference type="InterPro" id="IPR020471">
    <property type="entry name" value="AKR"/>
</dbReference>
<evidence type="ECO:0000259" key="4">
    <source>
        <dbReference type="Pfam" id="PF00248"/>
    </source>
</evidence>
<dbReference type="EMBL" id="ML769447">
    <property type="protein sequence ID" value="KAE9401283.1"/>
    <property type="molecule type" value="Genomic_DNA"/>
</dbReference>
<gene>
    <name evidence="5" type="ORF">BT96DRAFT_992173</name>
</gene>
<dbReference type="Gene3D" id="3.20.20.100">
    <property type="entry name" value="NADP-dependent oxidoreductase domain"/>
    <property type="match status" value="1"/>
</dbReference>
<feature type="active site" description="Proton donor" evidence="1">
    <location>
        <position position="115"/>
    </location>
</feature>
<reference evidence="5" key="1">
    <citation type="journal article" date="2019" name="Environ. Microbiol.">
        <title>Fungal ecological strategies reflected in gene transcription - a case study of two litter decomposers.</title>
        <authorList>
            <person name="Barbi F."/>
            <person name="Kohler A."/>
            <person name="Barry K."/>
            <person name="Baskaran P."/>
            <person name="Daum C."/>
            <person name="Fauchery L."/>
            <person name="Ihrmark K."/>
            <person name="Kuo A."/>
            <person name="LaButti K."/>
            <person name="Lipzen A."/>
            <person name="Morin E."/>
            <person name="Grigoriev I.V."/>
            <person name="Henrissat B."/>
            <person name="Lindahl B."/>
            <person name="Martin F."/>
        </authorList>
    </citation>
    <scope>NUCLEOTIDE SEQUENCE</scope>
    <source>
        <strain evidence="5">JB14</strain>
    </source>
</reference>